<protein>
    <submittedName>
        <fullName evidence="2">Uncharacterized protein</fullName>
    </submittedName>
</protein>
<dbReference type="Proteomes" id="UP000271241">
    <property type="component" value="Unassembled WGS sequence"/>
</dbReference>
<feature type="non-terminal residue" evidence="2">
    <location>
        <position position="1"/>
    </location>
</feature>
<proteinExistence type="predicted"/>
<feature type="transmembrane region" description="Helical" evidence="1">
    <location>
        <begin position="35"/>
        <end position="53"/>
    </location>
</feature>
<gene>
    <name evidence="2" type="ORF">THASP1DRAFT_23918</name>
</gene>
<keyword evidence="1" id="KW-0812">Transmembrane</keyword>
<keyword evidence="1" id="KW-1133">Transmembrane helix</keyword>
<evidence type="ECO:0000313" key="3">
    <source>
        <dbReference type="Proteomes" id="UP000271241"/>
    </source>
</evidence>
<sequence length="219" mass="23806">LYISATILPLVRALLVREIAGSLAASIAYRLIVDVFWWPCLILAIFYIVACSTRERLRSLSLLAGMQRVAAQTSTSSLPVAYAAVRNSCFSLYSCDNGLDHRRFSESSASTSASWTTYAALDTLFELHSMYTELAEACDNTGHLHVSEDPGLTMGHPQTLPSILPKAVYCPDIARSTLPTRQAALERVQIALSHMGHGRLQPNIAAANTVDVSLARLAL</sequence>
<evidence type="ECO:0000313" key="2">
    <source>
        <dbReference type="EMBL" id="RKP08032.1"/>
    </source>
</evidence>
<keyword evidence="3" id="KW-1185">Reference proteome</keyword>
<evidence type="ECO:0000256" key="1">
    <source>
        <dbReference type="SAM" id="Phobius"/>
    </source>
</evidence>
<name>A0A4P9XQ55_9FUNG</name>
<accession>A0A4P9XQ55</accession>
<dbReference type="AlphaFoldDB" id="A0A4P9XQ55"/>
<dbReference type="EMBL" id="KZ992646">
    <property type="protein sequence ID" value="RKP08032.1"/>
    <property type="molecule type" value="Genomic_DNA"/>
</dbReference>
<organism evidence="2 3">
    <name type="scientific">Thamnocephalis sphaerospora</name>
    <dbReference type="NCBI Taxonomy" id="78915"/>
    <lineage>
        <taxon>Eukaryota</taxon>
        <taxon>Fungi</taxon>
        <taxon>Fungi incertae sedis</taxon>
        <taxon>Zoopagomycota</taxon>
        <taxon>Zoopagomycotina</taxon>
        <taxon>Zoopagomycetes</taxon>
        <taxon>Zoopagales</taxon>
        <taxon>Sigmoideomycetaceae</taxon>
        <taxon>Thamnocephalis</taxon>
    </lineage>
</organism>
<keyword evidence="1" id="KW-0472">Membrane</keyword>
<reference evidence="3" key="1">
    <citation type="journal article" date="2018" name="Nat. Microbiol.">
        <title>Leveraging single-cell genomics to expand the fungal tree of life.</title>
        <authorList>
            <person name="Ahrendt S.R."/>
            <person name="Quandt C.A."/>
            <person name="Ciobanu D."/>
            <person name="Clum A."/>
            <person name="Salamov A."/>
            <person name="Andreopoulos B."/>
            <person name="Cheng J.F."/>
            <person name="Woyke T."/>
            <person name="Pelin A."/>
            <person name="Henrissat B."/>
            <person name="Reynolds N.K."/>
            <person name="Benny G.L."/>
            <person name="Smith M.E."/>
            <person name="James T.Y."/>
            <person name="Grigoriev I.V."/>
        </authorList>
    </citation>
    <scope>NUCLEOTIDE SEQUENCE [LARGE SCALE GENOMIC DNA]</scope>
    <source>
        <strain evidence="3">RSA 1356</strain>
    </source>
</reference>